<evidence type="ECO:0000313" key="2">
    <source>
        <dbReference type="EMBL" id="AUQ97907.1"/>
    </source>
</evidence>
<feature type="transmembrane region" description="Helical" evidence="1">
    <location>
        <begin position="12"/>
        <end position="37"/>
    </location>
</feature>
<keyword evidence="1" id="KW-0812">Transmembrane</keyword>
<dbReference type="AlphaFoldDB" id="A0A2I7GHW6"/>
<accession>A0A2I7GHW6</accession>
<dbReference type="Proteomes" id="UP000236447">
    <property type="component" value="Chromosome"/>
</dbReference>
<reference evidence="2 3" key="2">
    <citation type="journal article" date="2017" name="Genome Biol. Evol.">
        <title>Trajectories and Drivers of Genome Evolution in Surface-Associated Marine Phaeobacter.</title>
        <authorList>
            <person name="Freese H.M."/>
            <person name="Sikorski J."/>
            <person name="Bunk B."/>
            <person name="Scheuner C."/>
            <person name="Meier-Kolthoff J.P."/>
            <person name="Sproer C."/>
            <person name="Gram L."/>
            <person name="Overmann J."/>
        </authorList>
    </citation>
    <scope>NUCLEOTIDE SEQUENCE [LARGE SCALE GENOMIC DNA]</scope>
    <source>
        <strain evidence="2 3">P88</strain>
    </source>
</reference>
<proteinExistence type="predicted"/>
<gene>
    <name evidence="2" type="ORF">PhaeoP88_00510</name>
</gene>
<protein>
    <submittedName>
        <fullName evidence="2">Uncharacterized protein</fullName>
    </submittedName>
</protein>
<organism evidence="2 3">
    <name type="scientific">Phaeobacter inhibens</name>
    <dbReference type="NCBI Taxonomy" id="221822"/>
    <lineage>
        <taxon>Bacteria</taxon>
        <taxon>Pseudomonadati</taxon>
        <taxon>Pseudomonadota</taxon>
        <taxon>Alphaproteobacteria</taxon>
        <taxon>Rhodobacterales</taxon>
        <taxon>Roseobacteraceae</taxon>
        <taxon>Phaeobacter</taxon>
    </lineage>
</organism>
<keyword evidence="1" id="KW-0472">Membrane</keyword>
<name>A0A2I7GHW6_9RHOB</name>
<keyword evidence="1" id="KW-1133">Transmembrane helix</keyword>
<sequence>MSVKYSTVARRASLYLMIGAFCGYFAFLTMLTCVVGFDTKKRANSFAEILGGLGMDDFLSTKVLGEGKSLHIASLSREAIIECEAEHLGFDGFFVFETFDLPDIKGINILGKVASFDAGIQLANLLSGMTPDQDCLKQRVPAVP</sequence>
<evidence type="ECO:0000313" key="3">
    <source>
        <dbReference type="Proteomes" id="UP000236447"/>
    </source>
</evidence>
<evidence type="ECO:0000256" key="1">
    <source>
        <dbReference type="SAM" id="Phobius"/>
    </source>
</evidence>
<dbReference type="EMBL" id="CP010725">
    <property type="protein sequence ID" value="AUQ97907.1"/>
    <property type="molecule type" value="Genomic_DNA"/>
</dbReference>
<reference evidence="2 3" key="1">
    <citation type="journal article" date="2017" name="Front. Microbiol.">
        <title>Phaeobacter piscinae sp. nov., a species of the Roseobacter group and potential aquaculture probiont.</title>
        <authorList>
            <person name="Sonnenschein E.C."/>
            <person name="Phippen C.B.W."/>
            <person name="Nielsen K.F."/>
            <person name="Mateiu R.V."/>
            <person name="Melchiorsen J."/>
            <person name="Gram L."/>
            <person name="Overmann J."/>
            <person name="Freese H.M."/>
        </authorList>
    </citation>
    <scope>NUCLEOTIDE SEQUENCE [LARGE SCALE GENOMIC DNA]</scope>
    <source>
        <strain evidence="2 3">P88</strain>
    </source>
</reference>